<proteinExistence type="predicted"/>
<dbReference type="PANTHER" id="PTHR31579">
    <property type="entry name" value="OS03G0796600 PROTEIN"/>
    <property type="match status" value="1"/>
</dbReference>
<evidence type="ECO:0000313" key="3">
    <source>
        <dbReference type="Proteomes" id="UP000583929"/>
    </source>
</evidence>
<feature type="region of interest" description="Disordered" evidence="1">
    <location>
        <begin position="243"/>
        <end position="263"/>
    </location>
</feature>
<dbReference type="NCBIfam" id="TIGR01615">
    <property type="entry name" value="A_thal_3542"/>
    <property type="match status" value="1"/>
</dbReference>
<dbReference type="EMBL" id="JAATIQ010000063">
    <property type="protein sequence ID" value="KAF4390315.1"/>
    <property type="molecule type" value="Genomic_DNA"/>
</dbReference>
<keyword evidence="3" id="KW-1185">Reference proteome</keyword>
<organism evidence="2 3">
    <name type="scientific">Cannabis sativa</name>
    <name type="common">Hemp</name>
    <name type="synonym">Marijuana</name>
    <dbReference type="NCBI Taxonomy" id="3483"/>
    <lineage>
        <taxon>Eukaryota</taxon>
        <taxon>Viridiplantae</taxon>
        <taxon>Streptophyta</taxon>
        <taxon>Embryophyta</taxon>
        <taxon>Tracheophyta</taxon>
        <taxon>Spermatophyta</taxon>
        <taxon>Magnoliopsida</taxon>
        <taxon>eudicotyledons</taxon>
        <taxon>Gunneridae</taxon>
        <taxon>Pentapetalae</taxon>
        <taxon>rosids</taxon>
        <taxon>fabids</taxon>
        <taxon>Rosales</taxon>
        <taxon>Cannabaceae</taxon>
        <taxon>Cannabis</taxon>
    </lineage>
</organism>
<reference evidence="2 3" key="1">
    <citation type="journal article" date="2020" name="bioRxiv">
        <title>Sequence and annotation of 42 cannabis genomes reveals extensive copy number variation in cannabinoid synthesis and pathogen resistance genes.</title>
        <authorList>
            <person name="Mckernan K.J."/>
            <person name="Helbert Y."/>
            <person name="Kane L.T."/>
            <person name="Ebling H."/>
            <person name="Zhang L."/>
            <person name="Liu B."/>
            <person name="Eaton Z."/>
            <person name="Mclaughlin S."/>
            <person name="Kingan S."/>
            <person name="Baybayan P."/>
            <person name="Concepcion G."/>
            <person name="Jordan M."/>
            <person name="Riva A."/>
            <person name="Barbazuk W."/>
            <person name="Harkins T."/>
        </authorList>
    </citation>
    <scope>NUCLEOTIDE SEQUENCE [LARGE SCALE GENOMIC DNA]</scope>
    <source>
        <strain evidence="3">cv. Jamaican Lion 4</strain>
        <tissue evidence="2">Leaf</tissue>
    </source>
</reference>
<comment type="caution">
    <text evidence="2">The sequence shown here is derived from an EMBL/GenBank/DDBJ whole genome shotgun (WGS) entry which is preliminary data.</text>
</comment>
<evidence type="ECO:0000256" key="1">
    <source>
        <dbReference type="SAM" id="MobiDB-lite"/>
    </source>
</evidence>
<dbReference type="Pfam" id="PF04720">
    <property type="entry name" value="PDDEXK_6"/>
    <property type="match status" value="1"/>
</dbReference>
<dbReference type="InterPro" id="IPR006502">
    <property type="entry name" value="PDDEXK-like"/>
</dbReference>
<protein>
    <submittedName>
        <fullName evidence="2">Uncharacterized protein</fullName>
    </submittedName>
</protein>
<sequence>MDNNNNNSLEERVSVFLNEEFDHHRCNNLEYDHHHHHQSNDTNDWSEERTIYWESQYLLLQEVLERYNLTGSKLRREIGRTTDMAKDTEYCHCAKTKTVHGHGCNHCLRRIVIKNLREKGINASLCSSKWRHTKKHPQGCHEYIEVIGNKTISSQSKQISYVVEVEFRDQFEIAKPCEEYKKLLSLLPEYYIGKIDCLNAVVRIICDSAKRSMKEKKIHMGPWRQTSFMLMKWSKVPLNNSSDDTFQPPISPPPSPIKKQSQFSVAPPAVVVT</sequence>
<evidence type="ECO:0000313" key="2">
    <source>
        <dbReference type="EMBL" id="KAF4390315.1"/>
    </source>
</evidence>
<dbReference type="PANTHER" id="PTHR31579:SF49">
    <property type="entry name" value="DUF506 FAMILY PROTEIN"/>
    <property type="match status" value="1"/>
</dbReference>
<gene>
    <name evidence="2" type="ORF">G4B88_024321</name>
</gene>
<name>A0A7J6H5C8_CANSA</name>
<dbReference type="Proteomes" id="UP000583929">
    <property type="component" value="Unassembled WGS sequence"/>
</dbReference>
<accession>A0A7J6H5C8</accession>
<dbReference type="AlphaFoldDB" id="A0A7J6H5C8"/>